<dbReference type="PIRSF" id="PIRSF000124">
    <property type="entry name" value="UDPglc_GDPman_dh"/>
    <property type="match status" value="1"/>
</dbReference>
<dbReference type="NCBIfam" id="TIGR03026">
    <property type="entry name" value="NDP-sugDHase"/>
    <property type="match status" value="1"/>
</dbReference>
<accession>A0A4Z0HDT6</accession>
<dbReference type="GO" id="GO:0000271">
    <property type="term" value="P:polysaccharide biosynthetic process"/>
    <property type="evidence" value="ECO:0007669"/>
    <property type="project" value="InterPro"/>
</dbReference>
<dbReference type="GO" id="GO:0051287">
    <property type="term" value="F:NAD binding"/>
    <property type="evidence" value="ECO:0007669"/>
    <property type="project" value="InterPro"/>
</dbReference>
<gene>
    <name evidence="5" type="ORF">E4099_00895</name>
</gene>
<dbReference type="SUPFAM" id="SSF51735">
    <property type="entry name" value="NAD(P)-binding Rossmann-fold domains"/>
    <property type="match status" value="1"/>
</dbReference>
<dbReference type="SMART" id="SM00984">
    <property type="entry name" value="UDPG_MGDP_dh_C"/>
    <property type="match status" value="1"/>
</dbReference>
<evidence type="ECO:0000313" key="5">
    <source>
        <dbReference type="EMBL" id="TGB19140.1"/>
    </source>
</evidence>
<evidence type="ECO:0000256" key="2">
    <source>
        <dbReference type="ARBA" id="ARBA00023027"/>
    </source>
</evidence>
<dbReference type="SUPFAM" id="SSF52413">
    <property type="entry name" value="UDP-glucose/GDP-mannose dehydrogenase C-terminal domain"/>
    <property type="match status" value="1"/>
</dbReference>
<dbReference type="InterPro" id="IPR001732">
    <property type="entry name" value="UDP-Glc/GDP-Man_DH_N"/>
</dbReference>
<organism evidence="5 6">
    <name type="scientific">Streptomyces palmae</name>
    <dbReference type="NCBI Taxonomy" id="1701085"/>
    <lineage>
        <taxon>Bacteria</taxon>
        <taxon>Bacillati</taxon>
        <taxon>Actinomycetota</taxon>
        <taxon>Actinomycetes</taxon>
        <taxon>Kitasatosporales</taxon>
        <taxon>Streptomycetaceae</taxon>
        <taxon>Streptomyces</taxon>
    </lineage>
</organism>
<keyword evidence="6" id="KW-1185">Reference proteome</keyword>
<name>A0A4Z0HDT6_9ACTN</name>
<evidence type="ECO:0000259" key="4">
    <source>
        <dbReference type="SMART" id="SM00984"/>
    </source>
</evidence>
<dbReference type="RefSeq" id="WP_135336932.1">
    <property type="nucleotide sequence ID" value="NZ_JBHLTX010000017.1"/>
</dbReference>
<dbReference type="Pfam" id="PF03720">
    <property type="entry name" value="UDPG_MGDP_dh_C"/>
    <property type="match status" value="1"/>
</dbReference>
<dbReference type="EMBL" id="SRID01000003">
    <property type="protein sequence ID" value="TGB19140.1"/>
    <property type="molecule type" value="Genomic_DNA"/>
</dbReference>
<dbReference type="InterPro" id="IPR008927">
    <property type="entry name" value="6-PGluconate_DH-like_C_sf"/>
</dbReference>
<dbReference type="InterPro" id="IPR014026">
    <property type="entry name" value="UDP-Glc/GDP-Man_DH_dimer"/>
</dbReference>
<dbReference type="GO" id="GO:0016616">
    <property type="term" value="F:oxidoreductase activity, acting on the CH-OH group of donors, NAD or NADP as acceptor"/>
    <property type="evidence" value="ECO:0007669"/>
    <property type="project" value="InterPro"/>
</dbReference>
<dbReference type="PIRSF" id="PIRSF500136">
    <property type="entry name" value="UDP_ManNAc_DH"/>
    <property type="match status" value="1"/>
</dbReference>
<dbReference type="GO" id="GO:0016628">
    <property type="term" value="F:oxidoreductase activity, acting on the CH-CH group of donors, NAD or NADP as acceptor"/>
    <property type="evidence" value="ECO:0007669"/>
    <property type="project" value="InterPro"/>
</dbReference>
<feature type="domain" description="UDP-glucose/GDP-mannose dehydrogenase C-terminal" evidence="4">
    <location>
        <begin position="319"/>
        <end position="413"/>
    </location>
</feature>
<comment type="caution">
    <text evidence="5">The sequence shown here is derived from an EMBL/GenBank/DDBJ whole genome shotgun (WGS) entry which is preliminary data.</text>
</comment>
<dbReference type="Pfam" id="PF03721">
    <property type="entry name" value="UDPG_MGDP_dh_N"/>
    <property type="match status" value="1"/>
</dbReference>
<keyword evidence="1" id="KW-0560">Oxidoreductase</keyword>
<dbReference type="AlphaFoldDB" id="A0A4Z0HDT6"/>
<evidence type="ECO:0000313" key="6">
    <source>
        <dbReference type="Proteomes" id="UP000297948"/>
    </source>
</evidence>
<dbReference type="PANTHER" id="PTHR43491:SF1">
    <property type="entry name" value="UDP-N-ACETYL-D-MANNOSAMINE DEHYDROGENASE"/>
    <property type="match status" value="1"/>
</dbReference>
<dbReference type="InterPro" id="IPR014027">
    <property type="entry name" value="UDP-Glc/GDP-Man_DH_C"/>
</dbReference>
<protein>
    <submittedName>
        <fullName evidence="5">Nucleotide sugar dehydrogenase</fullName>
    </submittedName>
</protein>
<proteinExistence type="inferred from homology"/>
<dbReference type="Gene3D" id="3.40.50.720">
    <property type="entry name" value="NAD(P)-binding Rossmann-like Domain"/>
    <property type="match status" value="2"/>
</dbReference>
<comment type="similarity">
    <text evidence="3">Belongs to the UDP-glucose/GDP-mannose dehydrogenase family.</text>
</comment>
<dbReference type="SUPFAM" id="SSF48179">
    <property type="entry name" value="6-phosphogluconate dehydrogenase C-terminal domain-like"/>
    <property type="match status" value="1"/>
</dbReference>
<dbReference type="InterPro" id="IPR036220">
    <property type="entry name" value="UDP-Glc/GDP-Man_DH_C_sf"/>
</dbReference>
<evidence type="ECO:0000256" key="1">
    <source>
        <dbReference type="ARBA" id="ARBA00023002"/>
    </source>
</evidence>
<keyword evidence="2" id="KW-0520">NAD</keyword>
<dbReference type="Pfam" id="PF00984">
    <property type="entry name" value="UDPG_MGDP_dh"/>
    <property type="match status" value="1"/>
</dbReference>
<dbReference type="Proteomes" id="UP000297948">
    <property type="component" value="Unassembled WGS sequence"/>
</dbReference>
<sequence length="420" mass="46054">MTTKLVVIGQGYVGLPLAVAAAEEGFHVVGYDIDERRVKKLAVGESYVGDIPAERLRAILDRGTYRPSIDPDDVEGFDIAVITVPTPLHEGVPDLSFIESAGELLASRLRPGATVILESTSYPGTTEEVLAPLLHKGSLLEPGTDFHLGYSPERIDPGNTRWTFETTPKVVSGIDDRSLAKVRGFYERIVAEVVVAPSPRVAELAKVMENTFRHVNIALVNELATHAEGIGVDVWDALDIASTKPFGFMRFTPGPGVGGHCLPVDPLYLSWKVERTLSKRFRLVELADELNNQMPEYVVRRLTRGLDRRRQTVTGARILILGLAYKANTGDVRESPALPIARMFIEAGATVRAADPHVTESPDIPGLTRVDLTAEELREAHAVLVVTDHDAFDYDLVAAEARYVFDCRHRIAAAEHIESL</sequence>
<evidence type="ECO:0000256" key="3">
    <source>
        <dbReference type="PIRNR" id="PIRNR000124"/>
    </source>
</evidence>
<dbReference type="InterPro" id="IPR017476">
    <property type="entry name" value="UDP-Glc/GDP-Man"/>
</dbReference>
<dbReference type="OrthoDB" id="5193947at2"/>
<reference evidence="5 6" key="1">
    <citation type="submission" date="2019-03" db="EMBL/GenBank/DDBJ databases">
        <authorList>
            <person name="Gonzalez-Pimentel J.L."/>
        </authorList>
    </citation>
    <scope>NUCLEOTIDE SEQUENCE [LARGE SCALE GENOMIC DNA]</scope>
    <source>
        <strain evidence="5 6">JCM 31289</strain>
    </source>
</reference>
<dbReference type="InterPro" id="IPR028359">
    <property type="entry name" value="UDP_ManNAc/GlcNAc_DH"/>
</dbReference>
<dbReference type="InterPro" id="IPR036291">
    <property type="entry name" value="NAD(P)-bd_dom_sf"/>
</dbReference>
<dbReference type="PANTHER" id="PTHR43491">
    <property type="entry name" value="UDP-N-ACETYL-D-MANNOSAMINE DEHYDROGENASE"/>
    <property type="match status" value="1"/>
</dbReference>